<dbReference type="EMBL" id="KF900574">
    <property type="protein sequence ID" value="AIE99858.1"/>
    <property type="molecule type" value="Genomic_DNA"/>
</dbReference>
<evidence type="ECO:0000256" key="1">
    <source>
        <dbReference type="SAM" id="Coils"/>
    </source>
</evidence>
<dbReference type="Pfam" id="PF18822">
    <property type="entry name" value="CdvA"/>
    <property type="match status" value="1"/>
</dbReference>
<proteinExistence type="predicted"/>
<dbReference type="InterPro" id="IPR041461">
    <property type="entry name" value="CdvA_CC"/>
</dbReference>
<evidence type="ECO:0000313" key="4">
    <source>
        <dbReference type="EMBL" id="AIE99858.1"/>
    </source>
</evidence>
<sequence>MSNNDACMIGMPVKDMYGAPMGKVLGTSTDIDGSIQTVGINCGSEGLRQIPYEQFVAKSEAVIFIPKWRLDSQRLLKEKELTVRRLTALMEIVSDNDTMKSDAELIHEKNRTKLMTLQNTEEEINSELEQRVAEINAQMKAVKVLLFDAKVQYKSNEISQETFNHVQTETDEMLQHMNYEKDEISKVKSRLTNLSIEDVLTTGPALHPIQDSAVTYLTNPDKDESVESRLPEPPSTEFSPSEQIHNPPMTIPEQDSPKDEASVQEEKFSESAWLKRMNQD</sequence>
<reference evidence="4" key="1">
    <citation type="journal article" date="2014" name="Genome Biol. Evol.">
        <title>Pangenome evidence for extensive interdomain horizontal transfer affecting lineage core and shell genes in uncultured planktonic thaumarchaeota and euryarchaeota.</title>
        <authorList>
            <person name="Deschamps P."/>
            <person name="Zivanovic Y."/>
            <person name="Moreira D."/>
            <person name="Rodriguez-Valera F."/>
            <person name="Lopez-Garcia P."/>
        </authorList>
    </citation>
    <scope>NUCLEOTIDE SEQUENCE</scope>
</reference>
<feature type="compositionally biased region" description="Basic and acidic residues" evidence="2">
    <location>
        <begin position="220"/>
        <end position="230"/>
    </location>
</feature>
<protein>
    <recommendedName>
        <fullName evidence="3">CdvA-like coiled-coil domain-containing protein</fullName>
    </recommendedName>
</protein>
<name>A0A075G8E2_9ARCH</name>
<organism evidence="4">
    <name type="scientific">uncultured marine thaumarchaeote KM3_11_F08</name>
    <dbReference type="NCBI Taxonomy" id="1455992"/>
    <lineage>
        <taxon>Archaea</taxon>
        <taxon>Nitrososphaerota</taxon>
        <taxon>environmental samples</taxon>
    </lineage>
</organism>
<accession>A0A075G8E2</accession>
<feature type="domain" description="CdvA-like coiled-coil" evidence="3">
    <location>
        <begin position="84"/>
        <end position="198"/>
    </location>
</feature>
<evidence type="ECO:0000256" key="2">
    <source>
        <dbReference type="SAM" id="MobiDB-lite"/>
    </source>
</evidence>
<feature type="coiled-coil region" evidence="1">
    <location>
        <begin position="118"/>
        <end position="145"/>
    </location>
</feature>
<dbReference type="AlphaFoldDB" id="A0A075G8E2"/>
<feature type="compositionally biased region" description="Basic and acidic residues" evidence="2">
    <location>
        <begin position="255"/>
        <end position="269"/>
    </location>
</feature>
<keyword evidence="1" id="KW-0175">Coiled coil</keyword>
<feature type="region of interest" description="Disordered" evidence="2">
    <location>
        <begin position="220"/>
        <end position="280"/>
    </location>
</feature>
<evidence type="ECO:0000259" key="3">
    <source>
        <dbReference type="Pfam" id="PF18822"/>
    </source>
</evidence>